<sequence>MGLHDVDLHVEVQLHALQKPEPASVQCFQIHAAQSPSSCSSTCRHGPSPYPAADSAARASREFDCRHGHLDIQALSTRRHGRPHHLPTQLRALIRIGGSSGTPTPSHEVRTVPRKRLIDNCIAMSRPSPRAGL</sequence>
<dbReference type="AlphaFoldDB" id="A0A371CSQ1"/>
<keyword evidence="2" id="KW-1185">Reference proteome</keyword>
<protein>
    <submittedName>
        <fullName evidence="1">Uncharacterized protein</fullName>
    </submittedName>
</protein>
<dbReference type="EMBL" id="KZ857466">
    <property type="protein sequence ID" value="RDX43324.1"/>
    <property type="molecule type" value="Genomic_DNA"/>
</dbReference>
<proteinExistence type="predicted"/>
<dbReference type="Proteomes" id="UP000256964">
    <property type="component" value="Unassembled WGS sequence"/>
</dbReference>
<organism evidence="1 2">
    <name type="scientific">Lentinus brumalis</name>
    <dbReference type="NCBI Taxonomy" id="2498619"/>
    <lineage>
        <taxon>Eukaryota</taxon>
        <taxon>Fungi</taxon>
        <taxon>Dikarya</taxon>
        <taxon>Basidiomycota</taxon>
        <taxon>Agaricomycotina</taxon>
        <taxon>Agaricomycetes</taxon>
        <taxon>Polyporales</taxon>
        <taxon>Polyporaceae</taxon>
        <taxon>Lentinus</taxon>
    </lineage>
</organism>
<name>A0A371CSQ1_9APHY</name>
<evidence type="ECO:0000313" key="1">
    <source>
        <dbReference type="EMBL" id="RDX43324.1"/>
    </source>
</evidence>
<accession>A0A371CSQ1</accession>
<gene>
    <name evidence="1" type="ORF">OH76DRAFT_1205370</name>
</gene>
<reference evidence="1 2" key="1">
    <citation type="journal article" date="2018" name="Biotechnol. Biofuels">
        <title>Integrative visual omics of the white-rot fungus Polyporus brumalis exposes the biotechnological potential of its oxidative enzymes for delignifying raw plant biomass.</title>
        <authorList>
            <person name="Miyauchi S."/>
            <person name="Rancon A."/>
            <person name="Drula E."/>
            <person name="Hage H."/>
            <person name="Chaduli D."/>
            <person name="Favel A."/>
            <person name="Grisel S."/>
            <person name="Henrissat B."/>
            <person name="Herpoel-Gimbert I."/>
            <person name="Ruiz-Duenas F.J."/>
            <person name="Chevret D."/>
            <person name="Hainaut M."/>
            <person name="Lin J."/>
            <person name="Wang M."/>
            <person name="Pangilinan J."/>
            <person name="Lipzen A."/>
            <person name="Lesage-Meessen L."/>
            <person name="Navarro D."/>
            <person name="Riley R."/>
            <person name="Grigoriev I.V."/>
            <person name="Zhou S."/>
            <person name="Raouche S."/>
            <person name="Rosso M.N."/>
        </authorList>
    </citation>
    <scope>NUCLEOTIDE SEQUENCE [LARGE SCALE GENOMIC DNA]</scope>
    <source>
        <strain evidence="1 2">BRFM 1820</strain>
    </source>
</reference>
<evidence type="ECO:0000313" key="2">
    <source>
        <dbReference type="Proteomes" id="UP000256964"/>
    </source>
</evidence>